<dbReference type="Pfam" id="PF03462">
    <property type="entry name" value="PCRF"/>
    <property type="match status" value="1"/>
</dbReference>
<dbReference type="GO" id="GO:0032543">
    <property type="term" value="P:mitochondrial translation"/>
    <property type="evidence" value="ECO:0007669"/>
    <property type="project" value="UniProtKB-ARBA"/>
</dbReference>
<dbReference type="Gene3D" id="3.30.160.20">
    <property type="match status" value="1"/>
</dbReference>
<dbReference type="OrthoDB" id="2019491at2759"/>
<evidence type="ECO:0000313" key="5">
    <source>
        <dbReference type="EMBL" id="RKP12825.1"/>
    </source>
</evidence>
<keyword evidence="3" id="KW-0648">Protein biosynthesis</keyword>
<proteinExistence type="inferred from homology"/>
<dbReference type="InterPro" id="IPR050057">
    <property type="entry name" value="Prokaryotic/Mito_RF"/>
</dbReference>
<dbReference type="FunFam" id="3.30.160.20:FF:000004">
    <property type="entry name" value="Peptide chain release factor 1"/>
    <property type="match status" value="1"/>
</dbReference>
<dbReference type="GO" id="GO:0005739">
    <property type="term" value="C:mitochondrion"/>
    <property type="evidence" value="ECO:0007669"/>
    <property type="project" value="GOC"/>
</dbReference>
<dbReference type="Proteomes" id="UP000267251">
    <property type="component" value="Unassembled WGS sequence"/>
</dbReference>
<evidence type="ECO:0000313" key="6">
    <source>
        <dbReference type="Proteomes" id="UP000267251"/>
    </source>
</evidence>
<feature type="domain" description="Prokaryotic-type class I peptide chain release factors" evidence="4">
    <location>
        <begin position="94"/>
        <end position="110"/>
    </location>
</feature>
<keyword evidence="2" id="KW-0488">Methylation</keyword>
<evidence type="ECO:0000256" key="3">
    <source>
        <dbReference type="ARBA" id="ARBA00022917"/>
    </source>
</evidence>
<keyword evidence="6" id="KW-1185">Reference proteome</keyword>
<dbReference type="PROSITE" id="PS00745">
    <property type="entry name" value="RF_PROK_I"/>
    <property type="match status" value="1"/>
</dbReference>
<evidence type="ECO:0000259" key="4">
    <source>
        <dbReference type="PROSITE" id="PS00745"/>
    </source>
</evidence>
<evidence type="ECO:0000256" key="2">
    <source>
        <dbReference type="ARBA" id="ARBA00022481"/>
    </source>
</evidence>
<dbReference type="EMBL" id="KZ988192">
    <property type="protein sequence ID" value="RKP12825.1"/>
    <property type="molecule type" value="Genomic_DNA"/>
</dbReference>
<dbReference type="PANTHER" id="PTHR43804:SF7">
    <property type="entry name" value="LD18447P"/>
    <property type="match status" value="1"/>
</dbReference>
<dbReference type="SUPFAM" id="SSF75620">
    <property type="entry name" value="Release factor"/>
    <property type="match status" value="1"/>
</dbReference>
<dbReference type="GO" id="GO:0003747">
    <property type="term" value="F:translation release factor activity"/>
    <property type="evidence" value="ECO:0007669"/>
    <property type="project" value="InterPro"/>
</dbReference>
<protein>
    <recommendedName>
        <fullName evidence="4">Prokaryotic-type class I peptide chain release factors domain-containing protein</fullName>
    </recommendedName>
</protein>
<gene>
    <name evidence="5" type="ORF">BJ684DRAFT_20655</name>
</gene>
<dbReference type="InterPro" id="IPR005139">
    <property type="entry name" value="PCRF"/>
</dbReference>
<dbReference type="PANTHER" id="PTHR43804">
    <property type="entry name" value="LD18447P"/>
    <property type="match status" value="1"/>
</dbReference>
<comment type="similarity">
    <text evidence="1">Belongs to the prokaryotic/mitochondrial release factor family.</text>
</comment>
<accession>A0A4P9Y1Z8</accession>
<dbReference type="Gene3D" id="3.30.70.1660">
    <property type="match status" value="1"/>
</dbReference>
<evidence type="ECO:0000256" key="1">
    <source>
        <dbReference type="ARBA" id="ARBA00010835"/>
    </source>
</evidence>
<sequence>MYERHAELRRWRWEKVSISGDGQGSVKEAIFSLSGNGVFGEFRYESGVHRVQRVPVTEAKGRVHTSTITIAVLPQPTEVDVQIRDSDLRIDLYRSSGAGGQHVNTTDSAVRITHIPTGMVVAMQDERSQHKNKAKGLKVLRARLYDQEREKVETARQQARNEQVGRADRSEKIRTYNFPQNRVTDHRIGENFELDRVMTGEELSSVMVALRRAEEIRHLQSLSSS</sequence>
<dbReference type="InterPro" id="IPR000352">
    <property type="entry name" value="Pep_chain_release_fac_I"/>
</dbReference>
<reference evidence="6" key="1">
    <citation type="journal article" date="2018" name="Nat. Microbiol.">
        <title>Leveraging single-cell genomics to expand the fungal tree of life.</title>
        <authorList>
            <person name="Ahrendt S.R."/>
            <person name="Quandt C.A."/>
            <person name="Ciobanu D."/>
            <person name="Clum A."/>
            <person name="Salamov A."/>
            <person name="Andreopoulos B."/>
            <person name="Cheng J.F."/>
            <person name="Woyke T."/>
            <person name="Pelin A."/>
            <person name="Henrissat B."/>
            <person name="Reynolds N.K."/>
            <person name="Benny G.L."/>
            <person name="Smith M.E."/>
            <person name="James T.Y."/>
            <person name="Grigoriev I.V."/>
        </authorList>
    </citation>
    <scope>NUCLEOTIDE SEQUENCE [LARGE SCALE GENOMIC DNA]</scope>
</reference>
<dbReference type="AlphaFoldDB" id="A0A4P9Y1Z8"/>
<dbReference type="InterPro" id="IPR045853">
    <property type="entry name" value="Pep_chain_release_fac_I_sf"/>
</dbReference>
<name>A0A4P9Y1Z8_9FUNG</name>
<organism evidence="5 6">
    <name type="scientific">Piptocephalis cylindrospora</name>
    <dbReference type="NCBI Taxonomy" id="1907219"/>
    <lineage>
        <taxon>Eukaryota</taxon>
        <taxon>Fungi</taxon>
        <taxon>Fungi incertae sedis</taxon>
        <taxon>Zoopagomycota</taxon>
        <taxon>Zoopagomycotina</taxon>
        <taxon>Zoopagomycetes</taxon>
        <taxon>Zoopagales</taxon>
        <taxon>Piptocephalidaceae</taxon>
        <taxon>Piptocephalis</taxon>
    </lineage>
</organism>
<dbReference type="Pfam" id="PF00472">
    <property type="entry name" value="RF-1"/>
    <property type="match status" value="1"/>
</dbReference>